<feature type="compositionally biased region" description="Polar residues" evidence="1">
    <location>
        <begin position="71"/>
        <end position="90"/>
    </location>
</feature>
<evidence type="ECO:0000256" key="1">
    <source>
        <dbReference type="SAM" id="MobiDB-lite"/>
    </source>
</evidence>
<feature type="region of interest" description="Disordered" evidence="1">
    <location>
        <begin position="1"/>
        <end position="138"/>
    </location>
</feature>
<sequence length="169" mass="18153">MTEISYRSSDTSSSKLSVTGVKQHEKNDVSDTYSDGFESISSKEVSRASGASSSRERGSTGTKGVCETAHLRQNNLENDKGSVSSRGVSTNDKHETSDISENAHGPLTKDGDHDRELPKSPSKLSSISKEDNCSRSTTGRIDILIQRLKAKHHVLQAGESEEGSPTCAL</sequence>
<accession>A0A422NB69</accession>
<feature type="compositionally biased region" description="Low complexity" evidence="1">
    <location>
        <begin position="47"/>
        <end position="64"/>
    </location>
</feature>
<protein>
    <submittedName>
        <fullName evidence="2">Uncharacterized protein</fullName>
    </submittedName>
</protein>
<dbReference type="AlphaFoldDB" id="A0A422NB69"/>
<dbReference type="RefSeq" id="XP_029237085.1">
    <property type="nucleotide sequence ID" value="XM_029383025.1"/>
</dbReference>
<comment type="caution">
    <text evidence="2">The sequence shown here is derived from an EMBL/GenBank/DDBJ whole genome shotgun (WGS) entry which is preliminary data.</text>
</comment>
<keyword evidence="3" id="KW-1185">Reference proteome</keyword>
<gene>
    <name evidence="2" type="ORF">TraAM80_06171</name>
</gene>
<dbReference type="Proteomes" id="UP000283634">
    <property type="component" value="Unassembled WGS sequence"/>
</dbReference>
<feature type="compositionally biased region" description="Basic and acidic residues" evidence="1">
    <location>
        <begin position="107"/>
        <end position="118"/>
    </location>
</feature>
<name>A0A422NB69_TRYRA</name>
<dbReference type="EMBL" id="MKGL01000221">
    <property type="protein sequence ID" value="RNF02720.1"/>
    <property type="molecule type" value="Genomic_DNA"/>
</dbReference>
<evidence type="ECO:0000313" key="2">
    <source>
        <dbReference type="EMBL" id="RNF02720.1"/>
    </source>
</evidence>
<proteinExistence type="predicted"/>
<dbReference type="VEuPathDB" id="TriTrypDB:TRSC58_01698"/>
<evidence type="ECO:0000313" key="3">
    <source>
        <dbReference type="Proteomes" id="UP000283634"/>
    </source>
</evidence>
<reference evidence="2 3" key="1">
    <citation type="journal article" date="2018" name="BMC Genomics">
        <title>Genomic comparison of Trypanosoma conorhini and Trypanosoma rangeli to Trypanosoma cruzi strains of high and low virulence.</title>
        <authorList>
            <person name="Bradwell K.R."/>
            <person name="Koparde V.N."/>
            <person name="Matveyev A.V."/>
            <person name="Serrano M.G."/>
            <person name="Alves J.M."/>
            <person name="Parikh H."/>
            <person name="Huang B."/>
            <person name="Lee V."/>
            <person name="Espinosa-Alvarez O."/>
            <person name="Ortiz P.A."/>
            <person name="Costa-Martins A.G."/>
            <person name="Teixeira M.M."/>
            <person name="Buck G.A."/>
        </authorList>
    </citation>
    <scope>NUCLEOTIDE SEQUENCE [LARGE SCALE GENOMIC DNA]</scope>
    <source>
        <strain evidence="2 3">AM80</strain>
    </source>
</reference>
<organism evidence="2 3">
    <name type="scientific">Trypanosoma rangeli</name>
    <dbReference type="NCBI Taxonomy" id="5698"/>
    <lineage>
        <taxon>Eukaryota</taxon>
        <taxon>Discoba</taxon>
        <taxon>Euglenozoa</taxon>
        <taxon>Kinetoplastea</taxon>
        <taxon>Metakinetoplastina</taxon>
        <taxon>Trypanosomatida</taxon>
        <taxon>Trypanosomatidae</taxon>
        <taxon>Trypanosoma</taxon>
        <taxon>Herpetosoma</taxon>
    </lineage>
</organism>
<dbReference type="GeneID" id="40330104"/>
<feature type="compositionally biased region" description="Low complexity" evidence="1">
    <location>
        <begin position="1"/>
        <end position="17"/>
    </location>
</feature>